<dbReference type="STRING" id="715226.ABI_05260"/>
<dbReference type="InterPro" id="IPR001647">
    <property type="entry name" value="HTH_TetR"/>
</dbReference>
<dbReference type="Gene3D" id="1.10.357.10">
    <property type="entry name" value="Tetracycline Repressor, domain 2"/>
    <property type="match status" value="1"/>
</dbReference>
<dbReference type="AlphaFoldDB" id="F4QKE1"/>
<dbReference type="PRINTS" id="PR00455">
    <property type="entry name" value="HTHTETR"/>
</dbReference>
<protein>
    <submittedName>
        <fullName evidence="6">Bacterial regulatory protein, tetR family protein</fullName>
    </submittedName>
</protein>
<organism evidence="6 7">
    <name type="scientific">Asticcacaulis biprosthecium C19</name>
    <dbReference type="NCBI Taxonomy" id="715226"/>
    <lineage>
        <taxon>Bacteria</taxon>
        <taxon>Pseudomonadati</taxon>
        <taxon>Pseudomonadota</taxon>
        <taxon>Alphaproteobacteria</taxon>
        <taxon>Caulobacterales</taxon>
        <taxon>Caulobacteraceae</taxon>
        <taxon>Asticcacaulis</taxon>
    </lineage>
</organism>
<feature type="DNA-binding region" description="H-T-H motif" evidence="4">
    <location>
        <begin position="42"/>
        <end position="61"/>
    </location>
</feature>
<keyword evidence="1" id="KW-0805">Transcription regulation</keyword>
<dbReference type="PROSITE" id="PS50977">
    <property type="entry name" value="HTH_TETR_2"/>
    <property type="match status" value="1"/>
</dbReference>
<feature type="domain" description="HTH tetR-type" evidence="5">
    <location>
        <begin position="19"/>
        <end position="79"/>
    </location>
</feature>
<dbReference type="InterPro" id="IPR050109">
    <property type="entry name" value="HTH-type_TetR-like_transc_reg"/>
</dbReference>
<name>F4QKE1_9CAUL</name>
<dbReference type="Pfam" id="PF00440">
    <property type="entry name" value="TetR_N"/>
    <property type="match status" value="1"/>
</dbReference>
<dbReference type="PANTHER" id="PTHR30055">
    <property type="entry name" value="HTH-TYPE TRANSCRIPTIONAL REGULATOR RUTR"/>
    <property type="match status" value="1"/>
</dbReference>
<proteinExistence type="predicted"/>
<dbReference type="GO" id="GO:0003700">
    <property type="term" value="F:DNA-binding transcription factor activity"/>
    <property type="evidence" value="ECO:0007669"/>
    <property type="project" value="TreeGrafter"/>
</dbReference>
<dbReference type="OrthoDB" id="9796019at2"/>
<evidence type="ECO:0000313" key="7">
    <source>
        <dbReference type="Proteomes" id="UP000006512"/>
    </source>
</evidence>
<evidence type="ECO:0000256" key="3">
    <source>
        <dbReference type="ARBA" id="ARBA00023163"/>
    </source>
</evidence>
<dbReference type="GO" id="GO:0000976">
    <property type="term" value="F:transcription cis-regulatory region binding"/>
    <property type="evidence" value="ECO:0007669"/>
    <property type="project" value="TreeGrafter"/>
</dbReference>
<dbReference type="eggNOG" id="COG1309">
    <property type="taxonomic scope" value="Bacteria"/>
</dbReference>
<keyword evidence="3" id="KW-0804">Transcription</keyword>
<dbReference type="EMBL" id="GL883077">
    <property type="protein sequence ID" value="EGF92093.1"/>
    <property type="molecule type" value="Genomic_DNA"/>
</dbReference>
<keyword evidence="7" id="KW-1185">Reference proteome</keyword>
<accession>F4QKE1</accession>
<reference evidence="7" key="1">
    <citation type="submission" date="2011-03" db="EMBL/GenBank/DDBJ databases">
        <title>Draft genome sequence of Brevundimonas diminuta.</title>
        <authorList>
            <person name="Brown P.J.B."/>
            <person name="Buechlein A."/>
            <person name="Hemmerich C."/>
            <person name="Brun Y.V."/>
        </authorList>
    </citation>
    <scope>NUCLEOTIDE SEQUENCE [LARGE SCALE GENOMIC DNA]</scope>
    <source>
        <strain evidence="7">C19</strain>
    </source>
</reference>
<dbReference type="InterPro" id="IPR009057">
    <property type="entry name" value="Homeodomain-like_sf"/>
</dbReference>
<evidence type="ECO:0000256" key="1">
    <source>
        <dbReference type="ARBA" id="ARBA00023015"/>
    </source>
</evidence>
<evidence type="ECO:0000313" key="6">
    <source>
        <dbReference type="EMBL" id="EGF92093.1"/>
    </source>
</evidence>
<dbReference type="InterPro" id="IPR036271">
    <property type="entry name" value="Tet_transcr_reg_TetR-rel_C_sf"/>
</dbReference>
<evidence type="ECO:0000259" key="5">
    <source>
        <dbReference type="PROSITE" id="PS50977"/>
    </source>
</evidence>
<evidence type="ECO:0000256" key="2">
    <source>
        <dbReference type="ARBA" id="ARBA00023125"/>
    </source>
</evidence>
<keyword evidence="2 4" id="KW-0238">DNA-binding</keyword>
<dbReference type="SUPFAM" id="SSF46689">
    <property type="entry name" value="Homeodomain-like"/>
    <property type="match status" value="1"/>
</dbReference>
<dbReference type="PANTHER" id="PTHR30055:SF234">
    <property type="entry name" value="HTH-TYPE TRANSCRIPTIONAL REGULATOR BETI"/>
    <property type="match status" value="1"/>
</dbReference>
<gene>
    <name evidence="6" type="ORF">ABI_05260</name>
</gene>
<dbReference type="Proteomes" id="UP000006512">
    <property type="component" value="Unassembled WGS sequence"/>
</dbReference>
<evidence type="ECO:0000256" key="4">
    <source>
        <dbReference type="PROSITE-ProRule" id="PRU00335"/>
    </source>
</evidence>
<dbReference type="HOGENOM" id="CLU_091688_0_0_5"/>
<dbReference type="SUPFAM" id="SSF48498">
    <property type="entry name" value="Tetracyclin repressor-like, C-terminal domain"/>
    <property type="match status" value="1"/>
</dbReference>
<sequence length="206" mass="22209">MALPYKDFIMVETRTRNREATHAALLEAAKITLAEQGFQNFGVNAVARQAGCDKQLIYRYFGGLDGLLEAMGGDVATWLGAPPTAVPGTTYGEWAANLADAYMMALRANPLLQKLILWELSAAPGTLAPLTQARSRAMMQWVAAARGELEMPTDAGLINAVLVAAIQQFVLSAAVSGSFSGLPLREDADWDHLRAGLRSLVLRLYS</sequence>